<dbReference type="GO" id="GO:0046872">
    <property type="term" value="F:metal ion binding"/>
    <property type="evidence" value="ECO:0007669"/>
    <property type="project" value="UniProtKB-KW"/>
</dbReference>
<reference evidence="11 12" key="1">
    <citation type="journal article" date="2018" name="Proc. Natl. Acad. Sci. U.S.A.">
        <title>Draft genome sequence of Camellia sinensis var. sinensis provides insights into the evolution of the tea genome and tea quality.</title>
        <authorList>
            <person name="Wei C."/>
            <person name="Yang H."/>
            <person name="Wang S."/>
            <person name="Zhao J."/>
            <person name="Liu C."/>
            <person name="Gao L."/>
            <person name="Xia E."/>
            <person name="Lu Y."/>
            <person name="Tai Y."/>
            <person name="She G."/>
            <person name="Sun J."/>
            <person name="Cao H."/>
            <person name="Tong W."/>
            <person name="Gao Q."/>
            <person name="Li Y."/>
            <person name="Deng W."/>
            <person name="Jiang X."/>
            <person name="Wang W."/>
            <person name="Chen Q."/>
            <person name="Zhang S."/>
            <person name="Li H."/>
            <person name="Wu J."/>
            <person name="Wang P."/>
            <person name="Li P."/>
            <person name="Shi C."/>
            <person name="Zheng F."/>
            <person name="Jian J."/>
            <person name="Huang B."/>
            <person name="Shan D."/>
            <person name="Shi M."/>
            <person name="Fang C."/>
            <person name="Yue Y."/>
            <person name="Li F."/>
            <person name="Li D."/>
            <person name="Wei S."/>
            <person name="Han B."/>
            <person name="Jiang C."/>
            <person name="Yin Y."/>
            <person name="Xia T."/>
            <person name="Zhang Z."/>
            <person name="Bennetzen J.L."/>
            <person name="Zhao S."/>
            <person name="Wan X."/>
        </authorList>
    </citation>
    <scope>NUCLEOTIDE SEQUENCE [LARGE SCALE GENOMIC DNA]</scope>
    <source>
        <strain evidence="12">cv. Shuchazao</strain>
        <tissue evidence="11">Leaf</tissue>
    </source>
</reference>
<dbReference type="EMBL" id="SDRB02010206">
    <property type="protein sequence ID" value="THG07184.1"/>
    <property type="molecule type" value="Genomic_DNA"/>
</dbReference>
<evidence type="ECO:0000256" key="7">
    <source>
        <dbReference type="ARBA" id="ARBA00022912"/>
    </source>
</evidence>
<proteinExistence type="inferred from homology"/>
<keyword evidence="5 9" id="KW-0378">Hydrolase</keyword>
<dbReference type="SUPFAM" id="SSF81606">
    <property type="entry name" value="PP2C-like"/>
    <property type="match status" value="1"/>
</dbReference>
<evidence type="ECO:0000256" key="1">
    <source>
        <dbReference type="ARBA" id="ARBA00001936"/>
    </source>
</evidence>
<dbReference type="Proteomes" id="UP000306102">
    <property type="component" value="Unassembled WGS sequence"/>
</dbReference>
<gene>
    <name evidence="11" type="ORF">TEA_003706</name>
</gene>
<dbReference type="Pfam" id="PF00481">
    <property type="entry name" value="PP2C"/>
    <property type="match status" value="1"/>
</dbReference>
<dbReference type="SMART" id="SM00331">
    <property type="entry name" value="PP2C_SIG"/>
    <property type="match status" value="1"/>
</dbReference>
<dbReference type="PROSITE" id="PS01032">
    <property type="entry name" value="PPM_1"/>
    <property type="match status" value="1"/>
</dbReference>
<evidence type="ECO:0000259" key="10">
    <source>
        <dbReference type="PROSITE" id="PS51746"/>
    </source>
</evidence>
<evidence type="ECO:0000313" key="12">
    <source>
        <dbReference type="Proteomes" id="UP000306102"/>
    </source>
</evidence>
<dbReference type="CDD" id="cd00143">
    <property type="entry name" value="PP2Cc"/>
    <property type="match status" value="1"/>
</dbReference>
<organism evidence="11 12">
    <name type="scientific">Camellia sinensis var. sinensis</name>
    <name type="common">China tea</name>
    <dbReference type="NCBI Taxonomy" id="542762"/>
    <lineage>
        <taxon>Eukaryota</taxon>
        <taxon>Viridiplantae</taxon>
        <taxon>Streptophyta</taxon>
        <taxon>Embryophyta</taxon>
        <taxon>Tracheophyta</taxon>
        <taxon>Spermatophyta</taxon>
        <taxon>Magnoliopsida</taxon>
        <taxon>eudicotyledons</taxon>
        <taxon>Gunneridae</taxon>
        <taxon>Pentapetalae</taxon>
        <taxon>asterids</taxon>
        <taxon>Ericales</taxon>
        <taxon>Theaceae</taxon>
        <taxon>Camellia</taxon>
    </lineage>
</organism>
<evidence type="ECO:0000313" key="11">
    <source>
        <dbReference type="EMBL" id="THG07184.1"/>
    </source>
</evidence>
<keyword evidence="12" id="KW-1185">Reference proteome</keyword>
<dbReference type="PROSITE" id="PS51746">
    <property type="entry name" value="PPM_2"/>
    <property type="match status" value="1"/>
</dbReference>
<comment type="cofactor">
    <cofactor evidence="1">
        <name>Mn(2+)</name>
        <dbReference type="ChEBI" id="CHEBI:29035"/>
    </cofactor>
</comment>
<comment type="caution">
    <text evidence="11">The sequence shown here is derived from an EMBL/GenBank/DDBJ whole genome shotgun (WGS) entry which is preliminary data.</text>
</comment>
<dbReference type="AlphaFoldDB" id="A0A4S4DVW7"/>
<accession>A0A4S4DVW7</accession>
<dbReference type="SMART" id="SM00332">
    <property type="entry name" value="PP2Cc"/>
    <property type="match status" value="1"/>
</dbReference>
<dbReference type="InterPro" id="IPR001932">
    <property type="entry name" value="PPM-type_phosphatase-like_dom"/>
</dbReference>
<comment type="similarity">
    <text evidence="9">Belongs to the PP2C family.</text>
</comment>
<dbReference type="InterPro" id="IPR015655">
    <property type="entry name" value="PP2C"/>
</dbReference>
<dbReference type="InterPro" id="IPR036457">
    <property type="entry name" value="PPM-type-like_dom_sf"/>
</dbReference>
<evidence type="ECO:0000256" key="9">
    <source>
        <dbReference type="RuleBase" id="RU003465"/>
    </source>
</evidence>
<evidence type="ECO:0000256" key="3">
    <source>
        <dbReference type="ARBA" id="ARBA00013081"/>
    </source>
</evidence>
<evidence type="ECO:0000256" key="5">
    <source>
        <dbReference type="ARBA" id="ARBA00022801"/>
    </source>
</evidence>
<evidence type="ECO:0000256" key="6">
    <source>
        <dbReference type="ARBA" id="ARBA00022842"/>
    </source>
</evidence>
<keyword evidence="4" id="KW-0479">Metal-binding</keyword>
<evidence type="ECO:0000256" key="4">
    <source>
        <dbReference type="ARBA" id="ARBA00022723"/>
    </source>
</evidence>
<dbReference type="EC" id="3.1.3.16" evidence="3"/>
<dbReference type="Gene3D" id="3.60.40.10">
    <property type="entry name" value="PPM-type phosphatase domain"/>
    <property type="match status" value="1"/>
</dbReference>
<dbReference type="PANTHER" id="PTHR13832">
    <property type="entry name" value="PROTEIN PHOSPHATASE 2C"/>
    <property type="match status" value="1"/>
</dbReference>
<dbReference type="PANTHER" id="PTHR13832:SF620">
    <property type="entry name" value="PROTEIN PHOSPHATASE 2C 13-RELATED"/>
    <property type="match status" value="1"/>
</dbReference>
<evidence type="ECO:0000256" key="2">
    <source>
        <dbReference type="ARBA" id="ARBA00001946"/>
    </source>
</evidence>
<evidence type="ECO:0000256" key="8">
    <source>
        <dbReference type="ARBA" id="ARBA00023211"/>
    </source>
</evidence>
<protein>
    <recommendedName>
        <fullName evidence="3">protein-serine/threonine phosphatase</fullName>
        <ecNumber evidence="3">3.1.3.16</ecNumber>
    </recommendedName>
</protein>
<dbReference type="InterPro" id="IPR000222">
    <property type="entry name" value="PP2C_BS"/>
</dbReference>
<keyword evidence="8" id="KW-0464">Manganese</keyword>
<feature type="domain" description="PPM-type phosphatase" evidence="10">
    <location>
        <begin position="10"/>
        <end position="289"/>
    </location>
</feature>
<dbReference type="GO" id="GO:0004722">
    <property type="term" value="F:protein serine/threonine phosphatase activity"/>
    <property type="evidence" value="ECO:0007669"/>
    <property type="project" value="UniProtKB-EC"/>
</dbReference>
<name>A0A4S4DVW7_CAMSN</name>
<sequence length="309" mass="34142">MVMKFALKVRSGSHTATGPRRWNEDEHIVVDNLSSHLGSLHTCPLPTSFYAVFDGHGGSEAATYLKNNAIRFLFQDVDFFKTSHNIDDGDDNGFLNELKDCHIKAFLLADRALADEECSGVSSDCGTTALTALVLGRHLVVANAGDCRAVICRKGIAMPITQDHRTSYLPERRRVEELGGTIKFGYPNGELAVTRALGDWYMKSPFGSVSLSPLTAEPDVHQIVLTEDDEFLIMASDGIWDVLSNQEAVDIVCHGLMQHHHPKQCASEVVDQALGLRSKDNLTAIVVCFTWDVDRERPRRGCKRKAAFV</sequence>
<comment type="cofactor">
    <cofactor evidence="2">
        <name>Mg(2+)</name>
        <dbReference type="ChEBI" id="CHEBI:18420"/>
    </cofactor>
</comment>
<keyword evidence="7 9" id="KW-0904">Protein phosphatase</keyword>
<keyword evidence="6" id="KW-0460">Magnesium</keyword>